<dbReference type="EMBL" id="CP000155">
    <property type="protein sequence ID" value="ABC31058.1"/>
    <property type="molecule type" value="Genomic_DNA"/>
</dbReference>
<proteinExistence type="predicted"/>
<dbReference type="RefSeq" id="WP_011398125.1">
    <property type="nucleotide sequence ID" value="NC_007645.1"/>
</dbReference>
<protein>
    <submittedName>
        <fullName evidence="2">Uncharacterized protein</fullName>
    </submittedName>
</protein>
<feature type="transmembrane region" description="Helical" evidence="1">
    <location>
        <begin position="20"/>
        <end position="40"/>
    </location>
</feature>
<dbReference type="AlphaFoldDB" id="Q2SE66"/>
<evidence type="ECO:0000313" key="2">
    <source>
        <dbReference type="EMBL" id="ABC31058.1"/>
    </source>
</evidence>
<evidence type="ECO:0000313" key="3">
    <source>
        <dbReference type="Proteomes" id="UP000000238"/>
    </source>
</evidence>
<keyword evidence="3" id="KW-1185">Reference proteome</keyword>
<gene>
    <name evidence="2" type="ordered locus">HCH_04352</name>
</gene>
<dbReference type="Proteomes" id="UP000000238">
    <property type="component" value="Chromosome"/>
</dbReference>
<keyword evidence="1" id="KW-1133">Transmembrane helix</keyword>
<dbReference type="HOGENOM" id="CLU_3200496_0_0_6"/>
<evidence type="ECO:0000256" key="1">
    <source>
        <dbReference type="SAM" id="Phobius"/>
    </source>
</evidence>
<dbReference type="STRING" id="349521.HCH_04352"/>
<keyword evidence="1" id="KW-0472">Membrane</keyword>
<organism evidence="2 3">
    <name type="scientific">Hahella chejuensis (strain KCTC 2396)</name>
    <dbReference type="NCBI Taxonomy" id="349521"/>
    <lineage>
        <taxon>Bacteria</taxon>
        <taxon>Pseudomonadati</taxon>
        <taxon>Pseudomonadota</taxon>
        <taxon>Gammaproteobacteria</taxon>
        <taxon>Oceanospirillales</taxon>
        <taxon>Hahellaceae</taxon>
        <taxon>Hahella</taxon>
    </lineage>
</organism>
<sequence length="45" mass="4938">MSEKLQNASNAPSQSKAMRYGLALLTFAAIVCAQNLCFMIDNQMI</sequence>
<reference evidence="2 3" key="1">
    <citation type="journal article" date="2005" name="Nucleic Acids Res.">
        <title>Genomic blueprint of Hahella chejuensis, a marine microbe producing an algicidal agent.</title>
        <authorList>
            <person name="Jeong H."/>
            <person name="Yim J.H."/>
            <person name="Lee C."/>
            <person name="Choi S.-H."/>
            <person name="Park Y.K."/>
            <person name="Yoon S.H."/>
            <person name="Hur C.-G."/>
            <person name="Kang H.-Y."/>
            <person name="Kim D."/>
            <person name="Lee H.H."/>
            <person name="Park K.H."/>
            <person name="Park S.-H."/>
            <person name="Park H.-S."/>
            <person name="Lee H.K."/>
            <person name="Oh T.K."/>
            <person name="Kim J.F."/>
        </authorList>
    </citation>
    <scope>NUCLEOTIDE SEQUENCE [LARGE SCALE GENOMIC DNA]</scope>
    <source>
        <strain evidence="2 3">KCTC 2396</strain>
    </source>
</reference>
<name>Q2SE66_HAHCH</name>
<dbReference type="KEGG" id="hch:HCH_04352"/>
<accession>Q2SE66</accession>
<keyword evidence="1" id="KW-0812">Transmembrane</keyword>